<feature type="compositionally biased region" description="Low complexity" evidence="1">
    <location>
        <begin position="58"/>
        <end position="68"/>
    </location>
</feature>
<feature type="region of interest" description="Disordered" evidence="1">
    <location>
        <begin position="58"/>
        <end position="80"/>
    </location>
</feature>
<dbReference type="AlphaFoldDB" id="A0A2L0F2D0"/>
<evidence type="ECO:0000313" key="2">
    <source>
        <dbReference type="EMBL" id="AUX45738.1"/>
    </source>
</evidence>
<organism evidence="2 3">
    <name type="scientific">Sorangium cellulosum</name>
    <name type="common">Polyangium cellulosum</name>
    <dbReference type="NCBI Taxonomy" id="56"/>
    <lineage>
        <taxon>Bacteria</taxon>
        <taxon>Pseudomonadati</taxon>
        <taxon>Myxococcota</taxon>
        <taxon>Polyangia</taxon>
        <taxon>Polyangiales</taxon>
        <taxon>Polyangiaceae</taxon>
        <taxon>Sorangium</taxon>
    </lineage>
</organism>
<proteinExistence type="predicted"/>
<accession>A0A2L0F2D0</accession>
<evidence type="ECO:0000256" key="1">
    <source>
        <dbReference type="SAM" id="MobiDB-lite"/>
    </source>
</evidence>
<dbReference type="Pfam" id="PF11617">
    <property type="entry name" value="Cu-binding_MopE"/>
    <property type="match status" value="8"/>
</dbReference>
<name>A0A2L0F2D0_SORCE</name>
<dbReference type="Proteomes" id="UP000238348">
    <property type="component" value="Chromosome"/>
</dbReference>
<gene>
    <name evidence="2" type="ORF">SOCE26_072340</name>
</gene>
<dbReference type="EMBL" id="CP012673">
    <property type="protein sequence ID" value="AUX45738.1"/>
    <property type="molecule type" value="Genomic_DNA"/>
</dbReference>
<reference evidence="2 3" key="1">
    <citation type="submission" date="2015-09" db="EMBL/GenBank/DDBJ databases">
        <title>Sorangium comparison.</title>
        <authorList>
            <person name="Zaburannyi N."/>
            <person name="Bunk B."/>
            <person name="Overmann J."/>
            <person name="Mueller R."/>
        </authorList>
    </citation>
    <scope>NUCLEOTIDE SEQUENCE [LARGE SCALE GENOMIC DNA]</scope>
    <source>
        <strain evidence="2 3">So ce26</strain>
    </source>
</reference>
<protein>
    <submittedName>
        <fullName evidence="2">Uncharacterized protein</fullName>
    </submittedName>
</protein>
<evidence type="ECO:0000313" key="3">
    <source>
        <dbReference type="Proteomes" id="UP000238348"/>
    </source>
</evidence>
<sequence>MKPGSSAWVGGMPSWSRTFRRGLFAAGAFVALGASMGACGRTSLLELPGAGGGGFGGSATSTDVSTSSNGGGGSGGNGGAGGSPACGGPTDCDDGDACTSDACEQGGCVHRSRDDDGDGEGPAICGGGDCNDVNPSVRPGAPEICTDAADNDCNGVADCFDPACAAAETCGCTPSPAGERCQNGVDDDCDTIVDCFDVDCAGTVACGCSASELGKCGNGFDDDCDGDFDCDDLDCGADALCGCAIQGERCGNGEDDDCDLLVDCGDPDCRGVFPCACVPPGSPEQCQDGVDNDCDGRVDCADPHCINATACQVCVPEICDDGVDNNCDERVDCADTACTFAPRCAPTPEQCNNSLDDDRDALVDCQDPDCASNPRCVLQQANCLSPKLIPGTGTYTGDTTGHVSETRGACGGDAGEAVFYFVLTSPSRVHLDSVGSSFDSVLYVRTGICDSGREIACDDDSGGSSWSSLIDFTILYPGTYFVFLDGFTIDPASGANEGPFALNVEIVPNPPEVCDDELDNDGDHYVDCADPGCATFGPCRRCARGADPGPEFGTAACTDGIDNDCDGALDCADEDCSASDFYVTECCDGGDENGNGIPDDFNCRCASDADCDGGQICYTHTSYACGPPCDSFFGSVCPFVAPGSHCNVTTQQCEF</sequence>
<dbReference type="InterPro" id="IPR021655">
    <property type="entry name" value="Put_metal-bd"/>
</dbReference>
<feature type="compositionally biased region" description="Gly residues" evidence="1">
    <location>
        <begin position="69"/>
        <end position="80"/>
    </location>
</feature>